<reference evidence="1" key="1">
    <citation type="submission" date="2022-03" db="EMBL/GenBank/DDBJ databases">
        <authorList>
            <person name="Sayadi A."/>
        </authorList>
    </citation>
    <scope>NUCLEOTIDE SEQUENCE</scope>
</reference>
<dbReference type="AlphaFoldDB" id="A0A9P0JUM3"/>
<keyword evidence="2" id="KW-1185">Reference proteome</keyword>
<evidence type="ECO:0000313" key="2">
    <source>
        <dbReference type="Proteomes" id="UP001152888"/>
    </source>
</evidence>
<gene>
    <name evidence="1" type="ORF">ACAOBT_LOCUS2509</name>
</gene>
<comment type="caution">
    <text evidence="1">The sequence shown here is derived from an EMBL/GenBank/DDBJ whole genome shotgun (WGS) entry which is preliminary data.</text>
</comment>
<proteinExistence type="predicted"/>
<accession>A0A9P0JUM3</accession>
<dbReference type="EMBL" id="CAKOFQ010006676">
    <property type="protein sequence ID" value="CAH1958176.1"/>
    <property type="molecule type" value="Genomic_DNA"/>
</dbReference>
<organism evidence="1 2">
    <name type="scientific">Acanthoscelides obtectus</name>
    <name type="common">Bean weevil</name>
    <name type="synonym">Bruchus obtectus</name>
    <dbReference type="NCBI Taxonomy" id="200917"/>
    <lineage>
        <taxon>Eukaryota</taxon>
        <taxon>Metazoa</taxon>
        <taxon>Ecdysozoa</taxon>
        <taxon>Arthropoda</taxon>
        <taxon>Hexapoda</taxon>
        <taxon>Insecta</taxon>
        <taxon>Pterygota</taxon>
        <taxon>Neoptera</taxon>
        <taxon>Endopterygota</taxon>
        <taxon>Coleoptera</taxon>
        <taxon>Polyphaga</taxon>
        <taxon>Cucujiformia</taxon>
        <taxon>Chrysomeloidea</taxon>
        <taxon>Chrysomelidae</taxon>
        <taxon>Bruchinae</taxon>
        <taxon>Bruchini</taxon>
        <taxon>Acanthoscelides</taxon>
    </lineage>
</organism>
<name>A0A9P0JUM3_ACAOB</name>
<protein>
    <submittedName>
        <fullName evidence="1">Uncharacterized protein</fullName>
    </submittedName>
</protein>
<sequence>MKCKYKNILQRRYSDDIQEGKVKKLAKLCYSLLGAEIGLNEKWIGGRRRLDFSCVVTCSLSQAGTYIQYPTYSTLQTKLSTCLTTTLEIWSLKTTSLKKFRSCLNWNGTTLLQKNLSSSYQ</sequence>
<dbReference type="Proteomes" id="UP001152888">
    <property type="component" value="Unassembled WGS sequence"/>
</dbReference>
<evidence type="ECO:0000313" key="1">
    <source>
        <dbReference type="EMBL" id="CAH1958176.1"/>
    </source>
</evidence>